<evidence type="ECO:0000313" key="1">
    <source>
        <dbReference type="EMBL" id="DAD85853.1"/>
    </source>
</evidence>
<accession>A0A8S5MU16</accession>
<name>A0A8S5MU16_9CAUD</name>
<reference evidence="1" key="1">
    <citation type="journal article" date="2021" name="Proc. Natl. Acad. Sci. U.S.A.">
        <title>A Catalog of Tens of Thousands of Viruses from Human Metagenomes Reveals Hidden Associations with Chronic Diseases.</title>
        <authorList>
            <person name="Tisza M.J."/>
            <person name="Buck C.B."/>
        </authorList>
    </citation>
    <scope>NUCLEOTIDE SEQUENCE</scope>
    <source>
        <strain evidence="1">CtutT7</strain>
    </source>
</reference>
<dbReference type="EMBL" id="BK014989">
    <property type="protein sequence ID" value="DAD85853.1"/>
    <property type="molecule type" value="Genomic_DNA"/>
</dbReference>
<proteinExistence type="predicted"/>
<protein>
    <submittedName>
        <fullName evidence="1">Uncharacterized protein</fullName>
    </submittedName>
</protein>
<sequence>MKSYYQQRKGGFKLHQRVYEKTIKDIQLYYLCQSKINLLEEKSDLKITQNDVDNAMISAKYKNAVDVALEKYVIKEYRDAVFEHIVNRTEYSVLEEIYYLSTPSMKKWVQRFVYGVAKELGEDFE</sequence>
<organism evidence="1">
    <name type="scientific">Siphoviridae sp. ctutT7</name>
    <dbReference type="NCBI Taxonomy" id="2826506"/>
    <lineage>
        <taxon>Viruses</taxon>
        <taxon>Duplodnaviria</taxon>
        <taxon>Heunggongvirae</taxon>
        <taxon>Uroviricota</taxon>
        <taxon>Caudoviricetes</taxon>
    </lineage>
</organism>